<protein>
    <submittedName>
        <fullName evidence="2">Uncharacterized protein</fullName>
    </submittedName>
</protein>
<dbReference type="AlphaFoldDB" id="A0A6C0KAV0"/>
<dbReference type="EMBL" id="MN740847">
    <property type="protein sequence ID" value="QHU14809.1"/>
    <property type="molecule type" value="Genomic_DNA"/>
</dbReference>
<reference evidence="2" key="1">
    <citation type="journal article" date="2020" name="Nature">
        <title>Giant virus diversity and host interactions through global metagenomics.</title>
        <authorList>
            <person name="Schulz F."/>
            <person name="Roux S."/>
            <person name="Paez-Espino D."/>
            <person name="Jungbluth S."/>
            <person name="Walsh D.A."/>
            <person name="Denef V.J."/>
            <person name="McMahon K.D."/>
            <person name="Konstantinidis K.T."/>
            <person name="Eloe-Fadrosh E.A."/>
            <person name="Kyrpides N.C."/>
            <person name="Woyke T."/>
        </authorList>
    </citation>
    <scope>NUCLEOTIDE SEQUENCE</scope>
    <source>
        <strain evidence="2">GVMAG-S-1102244-55</strain>
    </source>
</reference>
<accession>A0A6C0KAV0</accession>
<sequence length="102" mass="12480">MNFNNNEKMIKAATDPKYRELLQVARKLEKTKEYKAHKQQTITKRKEEGRKKLVGNLSEFFGKPPLSGGKRKTKRKKRSRRKKTKKSRRRRRKKKTKRRRRR</sequence>
<evidence type="ECO:0000313" key="2">
    <source>
        <dbReference type="EMBL" id="QHU14809.1"/>
    </source>
</evidence>
<name>A0A6C0KAV0_9ZZZZ</name>
<proteinExistence type="predicted"/>
<evidence type="ECO:0000256" key="1">
    <source>
        <dbReference type="SAM" id="MobiDB-lite"/>
    </source>
</evidence>
<organism evidence="2">
    <name type="scientific">viral metagenome</name>
    <dbReference type="NCBI Taxonomy" id="1070528"/>
    <lineage>
        <taxon>unclassified sequences</taxon>
        <taxon>metagenomes</taxon>
        <taxon>organismal metagenomes</taxon>
    </lineage>
</organism>
<feature type="compositionally biased region" description="Basic residues" evidence="1">
    <location>
        <begin position="69"/>
        <end position="102"/>
    </location>
</feature>
<feature type="region of interest" description="Disordered" evidence="1">
    <location>
        <begin position="35"/>
        <end position="102"/>
    </location>
</feature>